<dbReference type="InterPro" id="IPR029058">
    <property type="entry name" value="AB_hydrolase_fold"/>
</dbReference>
<dbReference type="Pfam" id="PF01764">
    <property type="entry name" value="Lipase_3"/>
    <property type="match status" value="1"/>
</dbReference>
<evidence type="ECO:0000256" key="3">
    <source>
        <dbReference type="ARBA" id="ARBA00047591"/>
    </source>
</evidence>
<name>A0A4V3XHS5_9APHY</name>
<evidence type="ECO:0000256" key="5">
    <source>
        <dbReference type="SAM" id="SignalP"/>
    </source>
</evidence>
<organism evidence="7 8">
    <name type="scientific">Antrodiella citrinella</name>
    <dbReference type="NCBI Taxonomy" id="2447956"/>
    <lineage>
        <taxon>Eukaryota</taxon>
        <taxon>Fungi</taxon>
        <taxon>Dikarya</taxon>
        <taxon>Basidiomycota</taxon>
        <taxon>Agaricomycotina</taxon>
        <taxon>Agaricomycetes</taxon>
        <taxon>Polyporales</taxon>
        <taxon>Steccherinaceae</taxon>
        <taxon>Antrodiella</taxon>
    </lineage>
</organism>
<protein>
    <recommendedName>
        <fullName evidence="6">Fungal lipase-type domain-containing protein</fullName>
    </recommendedName>
</protein>
<dbReference type="InterPro" id="IPR002921">
    <property type="entry name" value="Fungal_lipase-type"/>
</dbReference>
<comment type="similarity">
    <text evidence="2">Belongs to the AB hydrolase superfamily. Lipase family. Class 3 subfamily.</text>
</comment>
<dbReference type="InterPro" id="IPR051218">
    <property type="entry name" value="Sec_MonoDiacylglyc_Lipase"/>
</dbReference>
<comment type="catalytic activity">
    <reaction evidence="4">
        <text>a monoacylglycerol + H2O = glycerol + a fatty acid + H(+)</text>
        <dbReference type="Rhea" id="RHEA:15245"/>
        <dbReference type="ChEBI" id="CHEBI:15377"/>
        <dbReference type="ChEBI" id="CHEBI:15378"/>
        <dbReference type="ChEBI" id="CHEBI:17408"/>
        <dbReference type="ChEBI" id="CHEBI:17754"/>
        <dbReference type="ChEBI" id="CHEBI:28868"/>
    </reaction>
</comment>
<reference evidence="7" key="1">
    <citation type="submission" date="2019-02" db="EMBL/GenBank/DDBJ databases">
        <title>Genome sequencing of the rare red list fungi Antrodiella citrinella (Flaviporus citrinellus).</title>
        <authorList>
            <person name="Buettner E."/>
            <person name="Kellner H."/>
        </authorList>
    </citation>
    <scope>NUCLEOTIDE SEQUENCE [LARGE SCALE GENOMIC DNA]</scope>
    <source>
        <strain evidence="7">DSM 108506</strain>
    </source>
</reference>
<evidence type="ECO:0000256" key="1">
    <source>
        <dbReference type="ARBA" id="ARBA00023157"/>
    </source>
</evidence>
<keyword evidence="5" id="KW-0732">Signal</keyword>
<gene>
    <name evidence="7" type="ORF">EUX98_g7640</name>
</gene>
<keyword evidence="8" id="KW-1185">Reference proteome</keyword>
<evidence type="ECO:0000256" key="4">
    <source>
        <dbReference type="ARBA" id="ARBA00048461"/>
    </source>
</evidence>
<proteinExistence type="inferred from homology"/>
<feature type="chain" id="PRO_5021035015" description="Fungal lipase-type domain-containing protein" evidence="5">
    <location>
        <begin position="19"/>
        <end position="314"/>
    </location>
</feature>
<dbReference type="PANTHER" id="PTHR45856:SF25">
    <property type="entry name" value="FUNGAL LIPASE-LIKE DOMAIN-CONTAINING PROTEIN"/>
    <property type="match status" value="1"/>
</dbReference>
<dbReference type="CDD" id="cd00519">
    <property type="entry name" value="Lipase_3"/>
    <property type="match status" value="1"/>
</dbReference>
<evidence type="ECO:0000256" key="2">
    <source>
        <dbReference type="ARBA" id="ARBA00043996"/>
    </source>
</evidence>
<evidence type="ECO:0000313" key="8">
    <source>
        <dbReference type="Proteomes" id="UP000308730"/>
    </source>
</evidence>
<dbReference type="Gene3D" id="3.40.50.1820">
    <property type="entry name" value="alpha/beta hydrolase"/>
    <property type="match status" value="1"/>
</dbReference>
<dbReference type="Proteomes" id="UP000308730">
    <property type="component" value="Unassembled WGS sequence"/>
</dbReference>
<dbReference type="AlphaFoldDB" id="A0A4V3XHS5"/>
<keyword evidence="1" id="KW-1015">Disulfide bond</keyword>
<comment type="catalytic activity">
    <reaction evidence="3">
        <text>a diacylglycerol + H2O = a monoacylglycerol + a fatty acid + H(+)</text>
        <dbReference type="Rhea" id="RHEA:32731"/>
        <dbReference type="ChEBI" id="CHEBI:15377"/>
        <dbReference type="ChEBI" id="CHEBI:15378"/>
        <dbReference type="ChEBI" id="CHEBI:17408"/>
        <dbReference type="ChEBI" id="CHEBI:18035"/>
        <dbReference type="ChEBI" id="CHEBI:28868"/>
    </reaction>
</comment>
<dbReference type="EMBL" id="SGPM01000336">
    <property type="protein sequence ID" value="THH26543.1"/>
    <property type="molecule type" value="Genomic_DNA"/>
</dbReference>
<feature type="domain" description="Fungal lipase-type" evidence="6">
    <location>
        <begin position="106"/>
        <end position="247"/>
    </location>
</feature>
<dbReference type="GO" id="GO:0006629">
    <property type="term" value="P:lipid metabolic process"/>
    <property type="evidence" value="ECO:0007669"/>
    <property type="project" value="InterPro"/>
</dbReference>
<dbReference type="OrthoDB" id="426718at2759"/>
<evidence type="ECO:0000259" key="6">
    <source>
        <dbReference type="Pfam" id="PF01764"/>
    </source>
</evidence>
<evidence type="ECO:0000313" key="7">
    <source>
        <dbReference type="EMBL" id="THH26543.1"/>
    </source>
</evidence>
<accession>A0A4V3XHS5</accession>
<feature type="signal peptide" evidence="5">
    <location>
        <begin position="1"/>
        <end position="18"/>
    </location>
</feature>
<comment type="caution">
    <text evidence="7">The sequence shown here is derived from an EMBL/GenBank/DDBJ whole genome shotgun (WGS) entry which is preliminary data.</text>
</comment>
<dbReference type="SUPFAM" id="SSF53474">
    <property type="entry name" value="alpha/beta-Hydrolases"/>
    <property type="match status" value="1"/>
</dbReference>
<sequence>MHASLALLLFLVPHLIAAVPTGFAPGISARSSPSTAAVSQDVVSSELTRPAFHARAVYCSTASVTALSCGAPCQALQGVNVITAGGDGGETPRFYIATDPSIQAVVVAHQGTDPENLLSDANDVEIAHVTMNTTLFPGAAKGVEVHDGFQATQGRTADLVLSTVKSALSSSGFKTVLVTGHSLGAAVAVLDATMLKMQLSSDISIKSVTFGQPRVGNQAFANMVDSLLSGFVRVTNQHDIVPIVPPELLGYEQVSGEIHITTVDSTTGVATLVSCPGQENSNCADSNSILNVSIANHLGPYFNGISFGAAACPA</sequence>
<dbReference type="PANTHER" id="PTHR45856">
    <property type="entry name" value="ALPHA/BETA-HYDROLASES SUPERFAMILY PROTEIN"/>
    <property type="match status" value="1"/>
</dbReference>